<accession>A0ABW4FX01</accession>
<evidence type="ECO:0000313" key="2">
    <source>
        <dbReference type="Proteomes" id="UP001597145"/>
    </source>
</evidence>
<name>A0ABW4FX01_9PSEU</name>
<protein>
    <recommendedName>
        <fullName evidence="3">Excreted virulence factor EspC (Type VII ESX diderm)</fullName>
    </recommendedName>
</protein>
<dbReference type="Proteomes" id="UP001597145">
    <property type="component" value="Unassembled WGS sequence"/>
</dbReference>
<proteinExistence type="predicted"/>
<gene>
    <name evidence="1" type="ORF">ACFSCY_29600</name>
</gene>
<keyword evidence="2" id="KW-1185">Reference proteome</keyword>
<organism evidence="1 2">
    <name type="scientific">Pseudonocardia aurantiaca</name>
    <dbReference type="NCBI Taxonomy" id="75290"/>
    <lineage>
        <taxon>Bacteria</taxon>
        <taxon>Bacillati</taxon>
        <taxon>Actinomycetota</taxon>
        <taxon>Actinomycetes</taxon>
        <taxon>Pseudonocardiales</taxon>
        <taxon>Pseudonocardiaceae</taxon>
        <taxon>Pseudonocardia</taxon>
    </lineage>
</organism>
<sequence>MTSSPLPKTVQDGRRGLTDIAAITDTADILRQVAHHDAQIDAFRGDVSASLAALLEACGRDYLWLPDDIAQHALRVAHAVDRATGHRR</sequence>
<reference evidence="2" key="1">
    <citation type="journal article" date="2019" name="Int. J. Syst. Evol. Microbiol.">
        <title>The Global Catalogue of Microorganisms (GCM) 10K type strain sequencing project: providing services to taxonomists for standard genome sequencing and annotation.</title>
        <authorList>
            <consortium name="The Broad Institute Genomics Platform"/>
            <consortium name="The Broad Institute Genome Sequencing Center for Infectious Disease"/>
            <person name="Wu L."/>
            <person name="Ma J."/>
        </authorList>
    </citation>
    <scope>NUCLEOTIDE SEQUENCE [LARGE SCALE GENOMIC DNA]</scope>
    <source>
        <strain evidence="2">JCM 12165</strain>
    </source>
</reference>
<evidence type="ECO:0008006" key="3">
    <source>
        <dbReference type="Google" id="ProtNLM"/>
    </source>
</evidence>
<evidence type="ECO:0000313" key="1">
    <source>
        <dbReference type="EMBL" id="MFD1533587.1"/>
    </source>
</evidence>
<dbReference type="RefSeq" id="WP_343985630.1">
    <property type="nucleotide sequence ID" value="NZ_BAAAJG010000026.1"/>
</dbReference>
<dbReference type="EMBL" id="JBHUCP010000025">
    <property type="protein sequence ID" value="MFD1533587.1"/>
    <property type="molecule type" value="Genomic_DNA"/>
</dbReference>
<comment type="caution">
    <text evidence="1">The sequence shown here is derived from an EMBL/GenBank/DDBJ whole genome shotgun (WGS) entry which is preliminary data.</text>
</comment>